<name>A0AAN9NX36_PSOTE</name>
<protein>
    <submittedName>
        <fullName evidence="1">Uncharacterized protein</fullName>
    </submittedName>
</protein>
<proteinExistence type="predicted"/>
<gene>
    <name evidence="1" type="ORF">VNO78_33279</name>
</gene>
<accession>A0AAN9NX36</accession>
<evidence type="ECO:0000313" key="1">
    <source>
        <dbReference type="EMBL" id="KAK7380761.1"/>
    </source>
</evidence>
<keyword evidence="2" id="KW-1185">Reference proteome</keyword>
<sequence>MKGCLVLSRLVWWKKNMFFVGLFFLVLVKKHARGAVYRACVPRSENGFRVKVILQLAAHSLLIYGLDPFDLDLLLL</sequence>
<evidence type="ECO:0000313" key="2">
    <source>
        <dbReference type="Proteomes" id="UP001386955"/>
    </source>
</evidence>
<dbReference type="AlphaFoldDB" id="A0AAN9NX36"/>
<comment type="caution">
    <text evidence="1">The sequence shown here is derived from an EMBL/GenBank/DDBJ whole genome shotgun (WGS) entry which is preliminary data.</text>
</comment>
<dbReference type="Proteomes" id="UP001386955">
    <property type="component" value="Unassembled WGS sequence"/>
</dbReference>
<reference evidence="1 2" key="1">
    <citation type="submission" date="2024-01" db="EMBL/GenBank/DDBJ databases">
        <title>The genomes of 5 underutilized Papilionoideae crops provide insights into root nodulation and disease resistanc.</title>
        <authorList>
            <person name="Jiang F."/>
        </authorList>
    </citation>
    <scope>NUCLEOTIDE SEQUENCE [LARGE SCALE GENOMIC DNA]</scope>
    <source>
        <strain evidence="1">DUOXIRENSHENG_FW03</strain>
        <tissue evidence="1">Leaves</tissue>
    </source>
</reference>
<dbReference type="EMBL" id="JAYMYS010000009">
    <property type="protein sequence ID" value="KAK7380761.1"/>
    <property type="molecule type" value="Genomic_DNA"/>
</dbReference>
<organism evidence="1 2">
    <name type="scientific">Psophocarpus tetragonolobus</name>
    <name type="common">Winged bean</name>
    <name type="synonym">Dolichos tetragonolobus</name>
    <dbReference type="NCBI Taxonomy" id="3891"/>
    <lineage>
        <taxon>Eukaryota</taxon>
        <taxon>Viridiplantae</taxon>
        <taxon>Streptophyta</taxon>
        <taxon>Embryophyta</taxon>
        <taxon>Tracheophyta</taxon>
        <taxon>Spermatophyta</taxon>
        <taxon>Magnoliopsida</taxon>
        <taxon>eudicotyledons</taxon>
        <taxon>Gunneridae</taxon>
        <taxon>Pentapetalae</taxon>
        <taxon>rosids</taxon>
        <taxon>fabids</taxon>
        <taxon>Fabales</taxon>
        <taxon>Fabaceae</taxon>
        <taxon>Papilionoideae</taxon>
        <taxon>50 kb inversion clade</taxon>
        <taxon>NPAAA clade</taxon>
        <taxon>indigoferoid/millettioid clade</taxon>
        <taxon>Phaseoleae</taxon>
        <taxon>Psophocarpus</taxon>
    </lineage>
</organism>